<dbReference type="PROSITE" id="PS51257">
    <property type="entry name" value="PROKAR_LIPOPROTEIN"/>
    <property type="match status" value="1"/>
</dbReference>
<comment type="caution">
    <text evidence="5">The sequence shown here is derived from an EMBL/GenBank/DDBJ whole genome shotgun (WGS) entry which is preliminary data.</text>
</comment>
<reference evidence="5 6" key="1">
    <citation type="submission" date="2022-11" db="EMBL/GenBank/DDBJ databases">
        <title>Spartinivicinus poritis sp. nov., isolated from scleractinian coral Porites lutea.</title>
        <authorList>
            <person name="Zhang G."/>
            <person name="Cai L."/>
            <person name="Wei Q."/>
        </authorList>
    </citation>
    <scope>NUCLEOTIDE SEQUENCE [LARGE SCALE GENOMIC DNA]</scope>
    <source>
        <strain evidence="5 6">A2-2</strain>
    </source>
</reference>
<feature type="domain" description="Solute-binding protein family 3/N-terminal" evidence="4">
    <location>
        <begin position="29"/>
        <end position="257"/>
    </location>
</feature>
<dbReference type="SMART" id="SM00062">
    <property type="entry name" value="PBPb"/>
    <property type="match status" value="1"/>
</dbReference>
<protein>
    <submittedName>
        <fullName evidence="5">Transporter substrate-binding domain-containing protein</fullName>
    </submittedName>
</protein>
<proteinExistence type="inferred from homology"/>
<dbReference type="PANTHER" id="PTHR35936">
    <property type="entry name" value="MEMBRANE-BOUND LYTIC MUREIN TRANSGLYCOSYLASE F"/>
    <property type="match status" value="1"/>
</dbReference>
<keyword evidence="2 3" id="KW-0732">Signal</keyword>
<dbReference type="Gene3D" id="3.40.190.10">
    <property type="entry name" value="Periplasmic binding protein-like II"/>
    <property type="match status" value="2"/>
</dbReference>
<dbReference type="RefSeq" id="WP_274687065.1">
    <property type="nucleotide sequence ID" value="NZ_JAPMOU010000002.1"/>
</dbReference>
<accession>A0ABT5U5D9</accession>
<feature type="signal peptide" evidence="3">
    <location>
        <begin position="1"/>
        <end position="25"/>
    </location>
</feature>
<dbReference type="PANTHER" id="PTHR35936:SF35">
    <property type="entry name" value="L-CYSTINE-BINDING PROTEIN TCYJ"/>
    <property type="match status" value="1"/>
</dbReference>
<dbReference type="Proteomes" id="UP001528823">
    <property type="component" value="Unassembled WGS sequence"/>
</dbReference>
<sequence length="259" mass="29430">MKLKQRLSYFVIVTLCACFTHLALAVGQELTLGISDSKLKPYRWVEQGKVKGANPDVVKAAAKRINIPIKIQAIPWKRVLLLIKSGSLHGSVGGYKNAERLSFGVYTQVPLHYSYFSIFILKKTSLRFKIIKDLYGKRVGRLNGNHFSTEFDQAVVQGSIYLTEASKRHQLLTMLHTQRLDAVIDVNSPMKIALKEQNIDTIIDLPKAVSKPRASYLWFSKSAQIPHTIIKRFDQVLKEMLQDGTIEQIANRYGFNYHP</sequence>
<evidence type="ECO:0000256" key="1">
    <source>
        <dbReference type="ARBA" id="ARBA00010333"/>
    </source>
</evidence>
<evidence type="ECO:0000256" key="3">
    <source>
        <dbReference type="SAM" id="SignalP"/>
    </source>
</evidence>
<evidence type="ECO:0000259" key="4">
    <source>
        <dbReference type="SMART" id="SM00062"/>
    </source>
</evidence>
<organism evidence="5 6">
    <name type="scientific">Spartinivicinus poritis</name>
    <dbReference type="NCBI Taxonomy" id="2994640"/>
    <lineage>
        <taxon>Bacteria</taxon>
        <taxon>Pseudomonadati</taxon>
        <taxon>Pseudomonadota</taxon>
        <taxon>Gammaproteobacteria</taxon>
        <taxon>Oceanospirillales</taxon>
        <taxon>Zooshikellaceae</taxon>
        <taxon>Spartinivicinus</taxon>
    </lineage>
</organism>
<keyword evidence="6" id="KW-1185">Reference proteome</keyword>
<name>A0ABT5U5D9_9GAMM</name>
<dbReference type="Pfam" id="PF00497">
    <property type="entry name" value="SBP_bac_3"/>
    <property type="match status" value="1"/>
</dbReference>
<evidence type="ECO:0000256" key="2">
    <source>
        <dbReference type="ARBA" id="ARBA00022729"/>
    </source>
</evidence>
<comment type="similarity">
    <text evidence="1">Belongs to the bacterial solute-binding protein 3 family.</text>
</comment>
<dbReference type="InterPro" id="IPR001638">
    <property type="entry name" value="Solute-binding_3/MltF_N"/>
</dbReference>
<dbReference type="EMBL" id="JAPMOU010000002">
    <property type="protein sequence ID" value="MDE1460693.1"/>
    <property type="molecule type" value="Genomic_DNA"/>
</dbReference>
<evidence type="ECO:0000313" key="5">
    <source>
        <dbReference type="EMBL" id="MDE1460693.1"/>
    </source>
</evidence>
<evidence type="ECO:0000313" key="6">
    <source>
        <dbReference type="Proteomes" id="UP001528823"/>
    </source>
</evidence>
<dbReference type="SUPFAM" id="SSF53850">
    <property type="entry name" value="Periplasmic binding protein-like II"/>
    <property type="match status" value="1"/>
</dbReference>
<feature type="chain" id="PRO_5047255939" evidence="3">
    <location>
        <begin position="26"/>
        <end position="259"/>
    </location>
</feature>
<gene>
    <name evidence="5" type="ORF">ORQ98_01810</name>
</gene>